<feature type="domain" description="PAS" evidence="11">
    <location>
        <begin position="93"/>
        <end position="151"/>
    </location>
</feature>
<keyword evidence="13" id="KW-1185">Reference proteome</keyword>
<dbReference type="EMBL" id="CP001390">
    <property type="protein sequence ID" value="ACM21733.1"/>
    <property type="molecule type" value="Genomic_DNA"/>
</dbReference>
<evidence type="ECO:0000256" key="3">
    <source>
        <dbReference type="ARBA" id="ARBA00022553"/>
    </source>
</evidence>
<dbReference type="SMART" id="SM00091">
    <property type="entry name" value="PAS"/>
    <property type="match status" value="1"/>
</dbReference>
<dbReference type="Gene3D" id="3.30.450.20">
    <property type="entry name" value="PAS domain"/>
    <property type="match status" value="1"/>
</dbReference>
<keyword evidence="5" id="KW-0547">Nucleotide-binding</keyword>
<dbReference type="HOGENOM" id="CLU_000445_114_39_7"/>
<dbReference type="SMART" id="SM00388">
    <property type="entry name" value="HisKA"/>
    <property type="match status" value="1"/>
</dbReference>
<dbReference type="STRING" id="316067.Geob_3390"/>
<dbReference type="SMART" id="SM00387">
    <property type="entry name" value="HATPase_c"/>
    <property type="match status" value="1"/>
</dbReference>
<dbReference type="eggNOG" id="COG3852">
    <property type="taxonomic scope" value="Bacteria"/>
</dbReference>
<keyword evidence="8" id="KW-0902">Two-component regulatory system</keyword>
<dbReference type="GO" id="GO:0000155">
    <property type="term" value="F:phosphorelay sensor kinase activity"/>
    <property type="evidence" value="ECO:0007669"/>
    <property type="project" value="InterPro"/>
</dbReference>
<name>B9M5H4_GEODF</name>
<dbReference type="InterPro" id="IPR005467">
    <property type="entry name" value="His_kinase_dom"/>
</dbReference>
<evidence type="ECO:0000313" key="13">
    <source>
        <dbReference type="Proteomes" id="UP000007721"/>
    </source>
</evidence>
<dbReference type="Gene3D" id="1.10.287.130">
    <property type="match status" value="1"/>
</dbReference>
<dbReference type="Proteomes" id="UP000007721">
    <property type="component" value="Chromosome"/>
</dbReference>
<reference evidence="12 13" key="1">
    <citation type="submission" date="2009-01" db="EMBL/GenBank/DDBJ databases">
        <title>Complete sequence of Geobacter sp. FRC-32.</title>
        <authorList>
            <consortium name="US DOE Joint Genome Institute"/>
            <person name="Lucas S."/>
            <person name="Copeland A."/>
            <person name="Lapidus A."/>
            <person name="Glavina del Rio T."/>
            <person name="Dalin E."/>
            <person name="Tice H."/>
            <person name="Bruce D."/>
            <person name="Goodwin L."/>
            <person name="Pitluck S."/>
            <person name="Saunders E."/>
            <person name="Brettin T."/>
            <person name="Detter J.C."/>
            <person name="Han C."/>
            <person name="Larimer F."/>
            <person name="Land M."/>
            <person name="Hauser L."/>
            <person name="Kyrpides N."/>
            <person name="Ovchinnikova G."/>
            <person name="Kostka J."/>
            <person name="Richardson P."/>
        </authorList>
    </citation>
    <scope>NUCLEOTIDE SEQUENCE [LARGE SCALE GENOMIC DNA]</scope>
    <source>
        <strain evidence="13">DSM 22248 / JCM 15807 / FRC-32</strain>
    </source>
</reference>
<dbReference type="InterPro" id="IPR035965">
    <property type="entry name" value="PAS-like_dom_sf"/>
</dbReference>
<dbReference type="InterPro" id="IPR003661">
    <property type="entry name" value="HisK_dim/P_dom"/>
</dbReference>
<dbReference type="KEGG" id="geo:Geob_3390"/>
<gene>
    <name evidence="12" type="ordered locus">Geob_3390</name>
</gene>
<feature type="domain" description="Histidine kinase" evidence="10">
    <location>
        <begin position="219"/>
        <end position="425"/>
    </location>
</feature>
<feature type="transmembrane region" description="Helical" evidence="9">
    <location>
        <begin position="47"/>
        <end position="66"/>
    </location>
</feature>
<dbReference type="SUPFAM" id="SSF47384">
    <property type="entry name" value="Homodimeric domain of signal transducing histidine kinase"/>
    <property type="match status" value="1"/>
</dbReference>
<feature type="transmembrane region" description="Helical" evidence="9">
    <location>
        <begin position="12"/>
        <end position="35"/>
    </location>
</feature>
<sequence>MRNSANALLRVWFFLFKIMAAVFIVETLVMLLMQYPLSSLPDNKKTFLDGAFLLLFLSPILYFLVVRPLVQKNAEHAEFQADLEEAFFELNERKTFIESVLKNIQSGIIVTDPELRINLANEYALDFFARKGSELVGEKLDTVCPMIYDLIRTGTYAAEVSESGRQQRTVGYKRFDLKQADGLPAGHIITFIDISEVEKVRKEMRQKDRLATMGEVVARVAHEMRNPLFGITASSQILAMELPLTAEQKELMNSILVEGRRMNRLVDELLDCSKEMKLKKVPFDMVKAVRDSISFNEPLIMEKRLFLHKSFAEGEVTVTADQERIRQVLVNLLKNAVDAVSEGGSITIEMEGKDGKVLIRILDSGPGIPEKNLEKIFDIFYTTKKSGTGLGLAVSRKIIEAHDGTLVAGNGPGGAVFTITLPRGLSA</sequence>
<accession>B9M5H4</accession>
<dbReference type="SUPFAM" id="SSF55785">
    <property type="entry name" value="PYP-like sensor domain (PAS domain)"/>
    <property type="match status" value="1"/>
</dbReference>
<dbReference type="Gene3D" id="3.30.565.10">
    <property type="entry name" value="Histidine kinase-like ATPase, C-terminal domain"/>
    <property type="match status" value="1"/>
</dbReference>
<keyword evidence="9" id="KW-1133">Transmembrane helix</keyword>
<keyword evidence="9" id="KW-0812">Transmembrane</keyword>
<comment type="catalytic activity">
    <reaction evidence="1">
        <text>ATP + protein L-histidine = ADP + protein N-phospho-L-histidine.</text>
        <dbReference type="EC" id="2.7.13.3"/>
    </reaction>
</comment>
<keyword evidence="6 12" id="KW-0418">Kinase</keyword>
<dbReference type="SUPFAM" id="SSF55874">
    <property type="entry name" value="ATPase domain of HSP90 chaperone/DNA topoisomerase II/histidine kinase"/>
    <property type="match status" value="1"/>
</dbReference>
<keyword evidence="4" id="KW-0808">Transferase</keyword>
<evidence type="ECO:0000313" key="12">
    <source>
        <dbReference type="EMBL" id="ACM21733.1"/>
    </source>
</evidence>
<dbReference type="AlphaFoldDB" id="B9M5H4"/>
<dbReference type="InterPro" id="IPR004358">
    <property type="entry name" value="Sig_transdc_His_kin-like_C"/>
</dbReference>
<dbReference type="PANTHER" id="PTHR43065">
    <property type="entry name" value="SENSOR HISTIDINE KINASE"/>
    <property type="match status" value="1"/>
</dbReference>
<keyword evidence="7" id="KW-0067">ATP-binding</keyword>
<evidence type="ECO:0000256" key="7">
    <source>
        <dbReference type="ARBA" id="ARBA00022840"/>
    </source>
</evidence>
<dbReference type="InterPro" id="IPR036890">
    <property type="entry name" value="HATPase_C_sf"/>
</dbReference>
<dbReference type="PROSITE" id="PS50109">
    <property type="entry name" value="HIS_KIN"/>
    <property type="match status" value="1"/>
</dbReference>
<evidence type="ECO:0000259" key="11">
    <source>
        <dbReference type="PROSITE" id="PS50112"/>
    </source>
</evidence>
<dbReference type="PANTHER" id="PTHR43065:SF10">
    <property type="entry name" value="PEROXIDE STRESS-ACTIVATED HISTIDINE KINASE MAK3"/>
    <property type="match status" value="1"/>
</dbReference>
<proteinExistence type="predicted"/>
<dbReference type="EC" id="2.7.13.3" evidence="2"/>
<evidence type="ECO:0000256" key="4">
    <source>
        <dbReference type="ARBA" id="ARBA00022679"/>
    </source>
</evidence>
<evidence type="ECO:0000256" key="8">
    <source>
        <dbReference type="ARBA" id="ARBA00023012"/>
    </source>
</evidence>
<dbReference type="PRINTS" id="PR00344">
    <property type="entry name" value="BCTRLSENSOR"/>
</dbReference>
<evidence type="ECO:0000259" key="10">
    <source>
        <dbReference type="PROSITE" id="PS50109"/>
    </source>
</evidence>
<dbReference type="InterPro" id="IPR003594">
    <property type="entry name" value="HATPase_dom"/>
</dbReference>
<dbReference type="PROSITE" id="PS50112">
    <property type="entry name" value="PAS"/>
    <property type="match status" value="1"/>
</dbReference>
<evidence type="ECO:0000256" key="5">
    <source>
        <dbReference type="ARBA" id="ARBA00022741"/>
    </source>
</evidence>
<dbReference type="GO" id="GO:0005524">
    <property type="term" value="F:ATP binding"/>
    <property type="evidence" value="ECO:0007669"/>
    <property type="project" value="UniProtKB-KW"/>
</dbReference>
<evidence type="ECO:0000256" key="6">
    <source>
        <dbReference type="ARBA" id="ARBA00022777"/>
    </source>
</evidence>
<keyword evidence="9" id="KW-0472">Membrane</keyword>
<evidence type="ECO:0000256" key="9">
    <source>
        <dbReference type="SAM" id="Phobius"/>
    </source>
</evidence>
<evidence type="ECO:0000256" key="2">
    <source>
        <dbReference type="ARBA" id="ARBA00012438"/>
    </source>
</evidence>
<dbReference type="Pfam" id="PF02518">
    <property type="entry name" value="HATPase_c"/>
    <property type="match status" value="1"/>
</dbReference>
<organism evidence="12 13">
    <name type="scientific">Geotalea daltonii (strain DSM 22248 / JCM 15807 / FRC-32)</name>
    <name type="common">Geobacter daltonii</name>
    <dbReference type="NCBI Taxonomy" id="316067"/>
    <lineage>
        <taxon>Bacteria</taxon>
        <taxon>Pseudomonadati</taxon>
        <taxon>Thermodesulfobacteriota</taxon>
        <taxon>Desulfuromonadia</taxon>
        <taxon>Geobacterales</taxon>
        <taxon>Geobacteraceae</taxon>
        <taxon>Geotalea</taxon>
    </lineage>
</organism>
<dbReference type="InterPro" id="IPR036097">
    <property type="entry name" value="HisK_dim/P_sf"/>
</dbReference>
<dbReference type="InterPro" id="IPR000014">
    <property type="entry name" value="PAS"/>
</dbReference>
<protein>
    <recommendedName>
        <fullName evidence="2">histidine kinase</fullName>
        <ecNumber evidence="2">2.7.13.3</ecNumber>
    </recommendedName>
</protein>
<dbReference type="Pfam" id="PF00512">
    <property type="entry name" value="HisKA"/>
    <property type="match status" value="1"/>
</dbReference>
<evidence type="ECO:0000256" key="1">
    <source>
        <dbReference type="ARBA" id="ARBA00000085"/>
    </source>
</evidence>
<keyword evidence="3" id="KW-0597">Phosphoprotein</keyword>
<dbReference type="CDD" id="cd00082">
    <property type="entry name" value="HisKA"/>
    <property type="match status" value="1"/>
</dbReference>